<evidence type="ECO:0000256" key="10">
    <source>
        <dbReference type="ARBA" id="ARBA00023136"/>
    </source>
</evidence>
<dbReference type="AlphaFoldDB" id="A0A512RQC1"/>
<evidence type="ECO:0000256" key="8">
    <source>
        <dbReference type="ARBA" id="ARBA00023065"/>
    </source>
</evidence>
<name>A0A512RQC1_9BACT</name>
<dbReference type="Pfam" id="PF07715">
    <property type="entry name" value="Plug"/>
    <property type="match status" value="1"/>
</dbReference>
<keyword evidence="8" id="KW-0406">Ion transport</keyword>
<keyword evidence="3 12" id="KW-1134">Transmembrane beta strand</keyword>
<keyword evidence="6" id="KW-0732">Signal</keyword>
<comment type="similarity">
    <text evidence="12">Belongs to the TonB-dependent receptor family.</text>
</comment>
<keyword evidence="15" id="KW-1185">Reference proteome</keyword>
<dbReference type="GO" id="GO:0009279">
    <property type="term" value="C:cell outer membrane"/>
    <property type="evidence" value="ECO:0007669"/>
    <property type="project" value="UniProtKB-SubCell"/>
</dbReference>
<dbReference type="SUPFAM" id="SSF56935">
    <property type="entry name" value="Porins"/>
    <property type="match status" value="1"/>
</dbReference>
<keyword evidence="2 12" id="KW-0813">Transport</keyword>
<dbReference type="Gene3D" id="2.170.130.10">
    <property type="entry name" value="TonB-dependent receptor, plug domain"/>
    <property type="match status" value="1"/>
</dbReference>
<dbReference type="GO" id="GO:0015344">
    <property type="term" value="F:siderophore uptake transmembrane transporter activity"/>
    <property type="evidence" value="ECO:0007669"/>
    <property type="project" value="TreeGrafter"/>
</dbReference>
<evidence type="ECO:0000256" key="12">
    <source>
        <dbReference type="PROSITE-ProRule" id="PRU01360"/>
    </source>
</evidence>
<evidence type="ECO:0000256" key="5">
    <source>
        <dbReference type="ARBA" id="ARBA00022692"/>
    </source>
</evidence>
<evidence type="ECO:0000259" key="13">
    <source>
        <dbReference type="Pfam" id="PF07715"/>
    </source>
</evidence>
<keyword evidence="4" id="KW-0410">Iron transport</keyword>
<keyword evidence="7" id="KW-0408">Iron</keyword>
<organism evidence="14 15">
    <name type="scientific">Chitinophaga cymbidii</name>
    <dbReference type="NCBI Taxonomy" id="1096750"/>
    <lineage>
        <taxon>Bacteria</taxon>
        <taxon>Pseudomonadati</taxon>
        <taxon>Bacteroidota</taxon>
        <taxon>Chitinophagia</taxon>
        <taxon>Chitinophagales</taxon>
        <taxon>Chitinophagaceae</taxon>
        <taxon>Chitinophaga</taxon>
    </lineage>
</organism>
<evidence type="ECO:0000256" key="2">
    <source>
        <dbReference type="ARBA" id="ARBA00022448"/>
    </source>
</evidence>
<keyword evidence="5 12" id="KW-0812">Transmembrane</keyword>
<proteinExistence type="inferred from homology"/>
<evidence type="ECO:0000256" key="4">
    <source>
        <dbReference type="ARBA" id="ARBA00022496"/>
    </source>
</evidence>
<keyword evidence="14" id="KW-0675">Receptor</keyword>
<feature type="domain" description="TonB-dependent receptor plug" evidence="13">
    <location>
        <begin position="105"/>
        <end position="212"/>
    </location>
</feature>
<evidence type="ECO:0000256" key="6">
    <source>
        <dbReference type="ARBA" id="ARBA00022729"/>
    </source>
</evidence>
<dbReference type="InterPro" id="IPR012910">
    <property type="entry name" value="Plug_dom"/>
</dbReference>
<comment type="caution">
    <text evidence="14">The sequence shown here is derived from an EMBL/GenBank/DDBJ whole genome shotgun (WGS) entry which is preliminary data.</text>
</comment>
<evidence type="ECO:0000256" key="3">
    <source>
        <dbReference type="ARBA" id="ARBA00022452"/>
    </source>
</evidence>
<dbReference type="InterPro" id="IPR037066">
    <property type="entry name" value="Plug_dom_sf"/>
</dbReference>
<dbReference type="Gene3D" id="2.40.170.20">
    <property type="entry name" value="TonB-dependent receptor, beta-barrel domain"/>
    <property type="match status" value="1"/>
</dbReference>
<keyword evidence="10 12" id="KW-0472">Membrane</keyword>
<sequence>MFGLRTTAQQIIKGKVLDESTGEPLIGATVSGNAGGRIVGTTSTLDGSFSLKSNADLSKVTVNFVGFLPQEFTVSGSQDLGVIKLAPNQVSINEVIVTGNMAIDRKTPVALSTIKAADIEERLGNKEFPEVLRATPSMYVTKAGGGFGDSRMNVRGFSQENVSVMINGVPVNGMEDSRVYWSNWAGLQDIASNIQVQRGLGASKLSINAVGGNINIVTKASDREKGGFASVAFGNDGYMKYTASVSSGLMKNGLAFTLLGSYTQGDGYVDGTDFKGWNYFATLSWTINSAHTLSLTATGAPQEHNQRSVGLPYQTFYGNPKDPSVKAYGAKYNNGWGYLDGKQFTMNTNFYHKPVFNLNHYWTISDKTELNSIVYASIGRGGGSGDYGRINGTNVYSLPRDANGLVRFDDIKRFNTGTVVPDFGATANVPWTTPGPYLGKYVVTSGTGIAKRASMNEHNWYGIISNLTHRFTNQLSLNVGVDYRYYKGLHYRRLESTIGADALYNTDDSNNPETYVPPGDKETPIAYNNNGYVQQIGGFSSLEYSNEHLDLFAAAAVSNTGYKREDLFLYAPGDPNRMTDWKNFTGYTFKAGGNYRINTQHNVFVNVGHFSRAPFFNSVFYANDNEKILNTANEKVFGVELGYGLRTKFLNANVNFYNTSWKDKTVIRTNSGANERYVTTGLDALHKGIELDVTSFVTRNFELTGMASIGDWRWKNNAQTQTFDDDTNDPKGDPTTIFTNNVKVGDAAQTTFNIGAAYEVLQNRKVLDGIKLRASYFFADNLYAYFDPSSRNKPTDEGREAWKLPSYGLLDAVLSVKFKLGATRLTWRLNVDNILDEDYISESTNDVAYDPTDATDFVIGNNGSGKRSTVYIGFGRTWTTSLRLNF</sequence>
<keyword evidence="11 12" id="KW-0998">Cell outer membrane</keyword>
<dbReference type="InterPro" id="IPR039426">
    <property type="entry name" value="TonB-dep_rcpt-like"/>
</dbReference>
<reference evidence="14 15" key="1">
    <citation type="submission" date="2019-07" db="EMBL/GenBank/DDBJ databases">
        <title>Whole genome shotgun sequence of Chitinophaga cymbidii NBRC 109752.</title>
        <authorList>
            <person name="Hosoyama A."/>
            <person name="Uohara A."/>
            <person name="Ohji S."/>
            <person name="Ichikawa N."/>
        </authorList>
    </citation>
    <scope>NUCLEOTIDE SEQUENCE [LARGE SCALE GENOMIC DNA]</scope>
    <source>
        <strain evidence="14 15">NBRC 109752</strain>
    </source>
</reference>
<dbReference type="PANTHER" id="PTHR32552">
    <property type="entry name" value="FERRICHROME IRON RECEPTOR-RELATED"/>
    <property type="match status" value="1"/>
</dbReference>
<dbReference type="Gene3D" id="2.60.40.1120">
    <property type="entry name" value="Carboxypeptidase-like, regulatory domain"/>
    <property type="match status" value="1"/>
</dbReference>
<dbReference type="InterPro" id="IPR008969">
    <property type="entry name" value="CarboxyPept-like_regulatory"/>
</dbReference>
<evidence type="ECO:0000256" key="11">
    <source>
        <dbReference type="ARBA" id="ARBA00023237"/>
    </source>
</evidence>
<protein>
    <submittedName>
        <fullName evidence="14">TonB-dependent receptor</fullName>
    </submittedName>
</protein>
<evidence type="ECO:0000256" key="9">
    <source>
        <dbReference type="ARBA" id="ARBA00023077"/>
    </source>
</evidence>
<evidence type="ECO:0000256" key="1">
    <source>
        <dbReference type="ARBA" id="ARBA00004571"/>
    </source>
</evidence>
<evidence type="ECO:0000256" key="7">
    <source>
        <dbReference type="ARBA" id="ARBA00023004"/>
    </source>
</evidence>
<evidence type="ECO:0000313" key="14">
    <source>
        <dbReference type="EMBL" id="GEP97889.1"/>
    </source>
</evidence>
<accession>A0A512RQC1</accession>
<dbReference type="PANTHER" id="PTHR32552:SF68">
    <property type="entry name" value="FERRICHROME OUTER MEMBRANE TRANSPORTER_PHAGE RECEPTOR"/>
    <property type="match status" value="1"/>
</dbReference>
<keyword evidence="9" id="KW-0798">TonB box</keyword>
<dbReference type="InterPro" id="IPR010917">
    <property type="entry name" value="TonB_rcpt_CS"/>
</dbReference>
<dbReference type="InterPro" id="IPR036942">
    <property type="entry name" value="Beta-barrel_TonB_sf"/>
</dbReference>
<dbReference type="PROSITE" id="PS52016">
    <property type="entry name" value="TONB_DEPENDENT_REC_3"/>
    <property type="match status" value="1"/>
</dbReference>
<dbReference type="Proteomes" id="UP000321436">
    <property type="component" value="Unassembled WGS sequence"/>
</dbReference>
<dbReference type="PROSITE" id="PS01156">
    <property type="entry name" value="TONB_DEPENDENT_REC_2"/>
    <property type="match status" value="1"/>
</dbReference>
<evidence type="ECO:0000313" key="15">
    <source>
        <dbReference type="Proteomes" id="UP000321436"/>
    </source>
</evidence>
<gene>
    <name evidence="14" type="ORF">CCY01nite_41490</name>
</gene>
<dbReference type="EMBL" id="BKAU01000005">
    <property type="protein sequence ID" value="GEP97889.1"/>
    <property type="molecule type" value="Genomic_DNA"/>
</dbReference>
<dbReference type="Pfam" id="PF13715">
    <property type="entry name" value="CarbopepD_reg_2"/>
    <property type="match status" value="1"/>
</dbReference>
<dbReference type="SUPFAM" id="SSF49464">
    <property type="entry name" value="Carboxypeptidase regulatory domain-like"/>
    <property type="match status" value="1"/>
</dbReference>
<comment type="subcellular location">
    <subcellularLocation>
        <location evidence="1 12">Cell outer membrane</location>
        <topology evidence="1 12">Multi-pass membrane protein</topology>
    </subcellularLocation>
</comment>